<keyword evidence="1" id="KW-0347">Helicase</keyword>
<protein>
    <recommendedName>
        <fullName evidence="1">ATP-dependent DNA helicase</fullName>
        <ecNumber evidence="1">5.6.2.3</ecNumber>
    </recommendedName>
</protein>
<proteinExistence type="inferred from homology"/>
<evidence type="ECO:0000259" key="2">
    <source>
        <dbReference type="Pfam" id="PF05970"/>
    </source>
</evidence>
<feature type="domain" description="DNA helicase Pif1-like DEAD-box helicase" evidence="2">
    <location>
        <begin position="450"/>
        <end position="536"/>
    </location>
</feature>
<dbReference type="Proteomes" id="UP001652625">
    <property type="component" value="Chromosome 14"/>
</dbReference>
<keyword evidence="1" id="KW-0067">ATP-binding</keyword>
<evidence type="ECO:0000313" key="4">
    <source>
        <dbReference type="Proteomes" id="UP001652625"/>
    </source>
</evidence>
<feature type="domain" description="Helitron helicase-like" evidence="3">
    <location>
        <begin position="1"/>
        <end position="87"/>
    </location>
</feature>
<dbReference type="Gene3D" id="3.40.50.300">
    <property type="entry name" value="P-loop containing nucleotide triphosphate hydrolases"/>
    <property type="match status" value="1"/>
</dbReference>
<dbReference type="EC" id="5.6.2.3" evidence="1"/>
<evidence type="ECO:0000313" key="5">
    <source>
        <dbReference type="RefSeq" id="XP_065674125.1"/>
    </source>
</evidence>
<sequence length="627" mass="71617">MAINKKYGKPDLFITFTCNPKWPEITENLYPGQTANDRPDLVTRVFKLKLNKLLNDIFKHGVLGKVVTHVQVIDFQKRGLPHTHILLHLANDDKLETAQDINNLICAEFPHPVVNRELYDVIKTCMIHGPCEILNPNSPCIKDGVCTKSYPKEFNTNTVAVHNGYPQYRRRDNGLVINIKGNNVDNRWVIPYNPWLSKKYQVHINAEACMSVKAVKYLYNCIYKGHDCANVLINEQVNHNEIVYFREGEEQVAFDRAAQRETHLTVWFKLNSENEGAHRYSFVDISYHFVFDDKHYKWKANGATSWADLRTVNGIVLETFRKACVLKGLLQDDTEWQNTLSEAVLTRMPKQIRQLFSVILTFCEPYDPLHLWNTYKAFIMEDFIHRQVPFILAEQATLRQIEKIINQSGKTLSDYNLPQSIDEANRIRPLLNVNQLNVSNAVLAALNEQPSVENQHSRLFFIGGPAGSGKTFTYNYLVAETKSRGFKSATAAWTGIAATLLTNGSTLHGLFKLPVPILDNTTCNVTPNSIHGHFLKQLAPSDSNLPFVLKRRQFPVRLAYSMTINKSQGQTFDRVKDIGCGVNIPLLCFIVVMFCVDRLLGLPSHCIVNLFVLGNRFYSYIFDKCLY</sequence>
<dbReference type="InterPro" id="IPR025476">
    <property type="entry name" value="Helitron_helicase-like"/>
</dbReference>
<keyword evidence="1" id="KW-0378">Hydrolase</keyword>
<keyword evidence="4" id="KW-1185">Reference proteome</keyword>
<dbReference type="SUPFAM" id="SSF52540">
    <property type="entry name" value="P-loop containing nucleoside triphosphate hydrolases"/>
    <property type="match status" value="2"/>
</dbReference>
<dbReference type="Pfam" id="PF14214">
    <property type="entry name" value="Helitron_like_N"/>
    <property type="match status" value="1"/>
</dbReference>
<dbReference type="Pfam" id="PF05970">
    <property type="entry name" value="PIF1"/>
    <property type="match status" value="1"/>
</dbReference>
<evidence type="ECO:0000259" key="3">
    <source>
        <dbReference type="Pfam" id="PF14214"/>
    </source>
</evidence>
<comment type="cofactor">
    <cofactor evidence="1">
        <name>Mg(2+)</name>
        <dbReference type="ChEBI" id="CHEBI:18420"/>
    </cofactor>
</comment>
<dbReference type="InterPro" id="IPR027417">
    <property type="entry name" value="P-loop_NTPase"/>
</dbReference>
<comment type="similarity">
    <text evidence="1">Belongs to the helicase family.</text>
</comment>
<keyword evidence="1" id="KW-0233">DNA recombination</keyword>
<keyword evidence="1" id="KW-0234">DNA repair</keyword>
<reference evidence="5" key="1">
    <citation type="submission" date="2025-08" db="UniProtKB">
        <authorList>
            <consortium name="RefSeq"/>
        </authorList>
    </citation>
    <scope>IDENTIFICATION</scope>
</reference>
<keyword evidence="1" id="KW-0227">DNA damage</keyword>
<dbReference type="RefSeq" id="XP_065674125.1">
    <property type="nucleotide sequence ID" value="XM_065818053.1"/>
</dbReference>
<dbReference type="GeneID" id="136091069"/>
<comment type="catalytic activity">
    <reaction evidence="1">
        <text>ATP + H2O = ADP + phosphate + H(+)</text>
        <dbReference type="Rhea" id="RHEA:13065"/>
        <dbReference type="ChEBI" id="CHEBI:15377"/>
        <dbReference type="ChEBI" id="CHEBI:15378"/>
        <dbReference type="ChEBI" id="CHEBI:30616"/>
        <dbReference type="ChEBI" id="CHEBI:43474"/>
        <dbReference type="ChEBI" id="CHEBI:456216"/>
        <dbReference type="EC" id="5.6.2.3"/>
    </reaction>
</comment>
<dbReference type="InterPro" id="IPR010285">
    <property type="entry name" value="DNA_helicase_pif1-like_DEAD"/>
</dbReference>
<evidence type="ECO:0000256" key="1">
    <source>
        <dbReference type="RuleBase" id="RU363044"/>
    </source>
</evidence>
<accession>A0ABM4DHZ9</accession>
<name>A0ABM4DHZ9_HYDVU</name>
<organism evidence="4 5">
    <name type="scientific">Hydra vulgaris</name>
    <name type="common">Hydra</name>
    <name type="synonym">Hydra attenuata</name>
    <dbReference type="NCBI Taxonomy" id="6087"/>
    <lineage>
        <taxon>Eukaryota</taxon>
        <taxon>Metazoa</taxon>
        <taxon>Cnidaria</taxon>
        <taxon>Hydrozoa</taxon>
        <taxon>Hydroidolina</taxon>
        <taxon>Anthoathecata</taxon>
        <taxon>Aplanulata</taxon>
        <taxon>Hydridae</taxon>
        <taxon>Hydra</taxon>
    </lineage>
</organism>
<dbReference type="PANTHER" id="PTHR10492:SF57">
    <property type="entry name" value="ATP-DEPENDENT DNA HELICASE"/>
    <property type="match status" value="1"/>
</dbReference>
<dbReference type="PANTHER" id="PTHR10492">
    <property type="match status" value="1"/>
</dbReference>
<gene>
    <name evidence="5" type="primary">LOC136091069</name>
</gene>
<keyword evidence="1" id="KW-0547">Nucleotide-binding</keyword>